<name>A0A1H1T570_9BRAD</name>
<protein>
    <submittedName>
        <fullName evidence="1">Uncharacterized protein</fullName>
    </submittedName>
</protein>
<accession>A0A1H1T570</accession>
<evidence type="ECO:0000313" key="1">
    <source>
        <dbReference type="EMBL" id="SDS55156.1"/>
    </source>
</evidence>
<organism evidence="1 2">
    <name type="scientific">Bradyrhizobium canariense</name>
    <dbReference type="NCBI Taxonomy" id="255045"/>
    <lineage>
        <taxon>Bacteria</taxon>
        <taxon>Pseudomonadati</taxon>
        <taxon>Pseudomonadota</taxon>
        <taxon>Alphaproteobacteria</taxon>
        <taxon>Hyphomicrobiales</taxon>
        <taxon>Nitrobacteraceae</taxon>
        <taxon>Bradyrhizobium</taxon>
    </lineage>
</organism>
<sequence>MSEENSNLDDLQARYRSAVENWISAIRKEESLASVNHSVSEIDQWEKAGFDEDEMRKIAKEAKTKYEDALRAKFFGF</sequence>
<gene>
    <name evidence="1" type="ORF">SAMN05444158_2405</name>
</gene>
<evidence type="ECO:0000313" key="2">
    <source>
        <dbReference type="Proteomes" id="UP000243904"/>
    </source>
</evidence>
<dbReference type="EMBL" id="LT629750">
    <property type="protein sequence ID" value="SDS55156.1"/>
    <property type="molecule type" value="Genomic_DNA"/>
</dbReference>
<keyword evidence="2" id="KW-1185">Reference proteome</keyword>
<reference evidence="2" key="1">
    <citation type="submission" date="2016-10" db="EMBL/GenBank/DDBJ databases">
        <authorList>
            <person name="Varghese N."/>
            <person name="Submissions S."/>
        </authorList>
    </citation>
    <scope>NUCLEOTIDE SEQUENCE [LARGE SCALE GENOMIC DNA]</scope>
    <source>
        <strain evidence="2">GAS369</strain>
    </source>
</reference>
<dbReference type="Proteomes" id="UP000243904">
    <property type="component" value="Chromosome I"/>
</dbReference>
<proteinExistence type="predicted"/>
<dbReference type="RefSeq" id="WP_100386758.1">
    <property type="nucleotide sequence ID" value="NZ_LT629750.1"/>
</dbReference>
<dbReference type="AlphaFoldDB" id="A0A1H1T570"/>